<proteinExistence type="predicted"/>
<gene>
    <name evidence="1" type="ORF">IFM89_028796</name>
</gene>
<evidence type="ECO:0000313" key="2">
    <source>
        <dbReference type="Proteomes" id="UP000631114"/>
    </source>
</evidence>
<dbReference type="PANTHER" id="PTHR31339:SF44">
    <property type="entry name" value="PECTIN LYASE-LIKE SUPERFAMILY PROTEIN"/>
    <property type="match status" value="1"/>
</dbReference>
<sequence length="197" mass="21986">MFFNEAEKGVSNLNAASRWPILDVIEANDYNNFTKRAYIGKAKKLIISKASGNNIDLSHADFFGNGHGCPSVWDQYGVAYGQPSTNILIRNLVVQSMVSAGICIGSEMSAGISNVTSGECHCMERNQEGVRVPVRLHGSEDISLRNLTFRDMPVGTTWRRLYLYLVKNFMVDGLPDRPKGRDVSFFQVINSLWHNPL</sequence>
<dbReference type="AlphaFoldDB" id="A0A835GYE7"/>
<dbReference type="OrthoDB" id="6600518at2759"/>
<accession>A0A835GYE7</accession>
<dbReference type="Proteomes" id="UP000631114">
    <property type="component" value="Unassembled WGS sequence"/>
</dbReference>
<protein>
    <recommendedName>
        <fullName evidence="3">Polygalacturonase</fullName>
    </recommendedName>
</protein>
<evidence type="ECO:0000313" key="1">
    <source>
        <dbReference type="EMBL" id="KAF9589861.1"/>
    </source>
</evidence>
<dbReference type="InterPro" id="IPR011050">
    <property type="entry name" value="Pectin_lyase_fold/virulence"/>
</dbReference>
<keyword evidence="2" id="KW-1185">Reference proteome</keyword>
<name>A0A835GYE7_9MAGN</name>
<reference evidence="1 2" key="1">
    <citation type="submission" date="2020-10" db="EMBL/GenBank/DDBJ databases">
        <title>The Coptis chinensis genome and diversification of protoberbering-type alkaloids.</title>
        <authorList>
            <person name="Wang B."/>
            <person name="Shu S."/>
            <person name="Song C."/>
            <person name="Liu Y."/>
        </authorList>
    </citation>
    <scope>NUCLEOTIDE SEQUENCE [LARGE SCALE GENOMIC DNA]</scope>
    <source>
        <strain evidence="1">HL-2020</strain>
        <tissue evidence="1">Leaf</tissue>
    </source>
</reference>
<dbReference type="InterPro" id="IPR012334">
    <property type="entry name" value="Pectin_lyas_fold"/>
</dbReference>
<evidence type="ECO:0008006" key="3">
    <source>
        <dbReference type="Google" id="ProtNLM"/>
    </source>
</evidence>
<dbReference type="EMBL" id="JADFTS010000009">
    <property type="protein sequence ID" value="KAF9589861.1"/>
    <property type="molecule type" value="Genomic_DNA"/>
</dbReference>
<dbReference type="PANTHER" id="PTHR31339">
    <property type="entry name" value="PECTIN LYASE-RELATED"/>
    <property type="match status" value="1"/>
</dbReference>
<dbReference type="SUPFAM" id="SSF51126">
    <property type="entry name" value="Pectin lyase-like"/>
    <property type="match status" value="1"/>
</dbReference>
<comment type="caution">
    <text evidence="1">The sequence shown here is derived from an EMBL/GenBank/DDBJ whole genome shotgun (WGS) entry which is preliminary data.</text>
</comment>
<dbReference type="Gene3D" id="2.160.20.10">
    <property type="entry name" value="Single-stranded right-handed beta-helix, Pectin lyase-like"/>
    <property type="match status" value="1"/>
</dbReference>
<dbReference type="InterPro" id="IPR051801">
    <property type="entry name" value="GH28_Enzymes"/>
</dbReference>
<organism evidence="1 2">
    <name type="scientific">Coptis chinensis</name>
    <dbReference type="NCBI Taxonomy" id="261450"/>
    <lineage>
        <taxon>Eukaryota</taxon>
        <taxon>Viridiplantae</taxon>
        <taxon>Streptophyta</taxon>
        <taxon>Embryophyta</taxon>
        <taxon>Tracheophyta</taxon>
        <taxon>Spermatophyta</taxon>
        <taxon>Magnoliopsida</taxon>
        <taxon>Ranunculales</taxon>
        <taxon>Ranunculaceae</taxon>
        <taxon>Coptidoideae</taxon>
        <taxon>Coptis</taxon>
    </lineage>
</organism>